<reference evidence="1 2" key="1">
    <citation type="journal article" date="2014" name="Int. J. Syst. Evol. Microbiol.">
        <title>Carboxylicivirga gen. nov. in the family Marinilabiliaceae with two novel species, Carboxylicivirga mesophila sp. nov. and Carboxylicivirga taeanensis sp. nov., and reclassification of Cytophaga fermentans as Saccharicrinis fermentans gen. nov., comb. nov.</title>
        <authorList>
            <person name="Yang S.H."/>
            <person name="Seo H.S."/>
            <person name="Woo J.H."/>
            <person name="Oh H.M."/>
            <person name="Jang H."/>
            <person name="Lee J.H."/>
            <person name="Kim S.J."/>
            <person name="Kwon K.K."/>
        </authorList>
    </citation>
    <scope>NUCLEOTIDE SEQUENCE [LARGE SCALE GENOMIC DNA]</scope>
    <source>
        <strain evidence="1 2">JCM 18290</strain>
    </source>
</reference>
<keyword evidence="2" id="KW-1185">Reference proteome</keyword>
<dbReference type="InterPro" id="IPR027417">
    <property type="entry name" value="P-loop_NTPase"/>
</dbReference>
<dbReference type="Proteomes" id="UP000721861">
    <property type="component" value="Unassembled WGS sequence"/>
</dbReference>
<evidence type="ECO:0000313" key="1">
    <source>
        <dbReference type="EMBL" id="MBS2210259.1"/>
    </source>
</evidence>
<dbReference type="EMBL" id="JAGUCN010000002">
    <property type="protein sequence ID" value="MBS2210259.1"/>
    <property type="molecule type" value="Genomic_DNA"/>
</dbReference>
<proteinExistence type="predicted"/>
<dbReference type="InterPro" id="IPR051162">
    <property type="entry name" value="T4SS_component"/>
</dbReference>
<dbReference type="SUPFAM" id="SSF52540">
    <property type="entry name" value="P-loop containing nucleoside triphosphate hydrolases"/>
    <property type="match status" value="1"/>
</dbReference>
<dbReference type="PANTHER" id="PTHR30121">
    <property type="entry name" value="UNCHARACTERIZED PROTEIN YJGR-RELATED"/>
    <property type="match status" value="1"/>
</dbReference>
<dbReference type="GO" id="GO:0005524">
    <property type="term" value="F:ATP binding"/>
    <property type="evidence" value="ECO:0007669"/>
    <property type="project" value="UniProtKB-KW"/>
</dbReference>
<keyword evidence="1" id="KW-0547">Nucleotide-binding</keyword>
<protein>
    <submittedName>
        <fullName evidence="1">ATP-binding protein</fullName>
    </submittedName>
</protein>
<accession>A0ABS5K5K8</accession>
<keyword evidence="1" id="KW-0067">ATP-binding</keyword>
<dbReference type="Gene3D" id="3.40.50.300">
    <property type="entry name" value="P-loop containing nucleotide triphosphate hydrolases"/>
    <property type="match status" value="1"/>
</dbReference>
<name>A0ABS5K5K8_9BACT</name>
<gene>
    <name evidence="1" type="ORF">KEM09_02550</name>
</gene>
<dbReference type="RefSeq" id="WP_212225032.1">
    <property type="nucleotide sequence ID" value="NZ_JAGUCN010000002.1"/>
</dbReference>
<organism evidence="1 2">
    <name type="scientific">Carboxylicivirga mesophila</name>
    <dbReference type="NCBI Taxonomy" id="1166478"/>
    <lineage>
        <taxon>Bacteria</taxon>
        <taxon>Pseudomonadati</taxon>
        <taxon>Bacteroidota</taxon>
        <taxon>Bacteroidia</taxon>
        <taxon>Marinilabiliales</taxon>
        <taxon>Marinilabiliaceae</taxon>
        <taxon>Carboxylicivirga</taxon>
    </lineage>
</organism>
<comment type="caution">
    <text evidence="1">The sequence shown here is derived from an EMBL/GenBank/DDBJ whole genome shotgun (WGS) entry which is preliminary data.</text>
</comment>
<evidence type="ECO:0000313" key="2">
    <source>
        <dbReference type="Proteomes" id="UP000721861"/>
    </source>
</evidence>
<dbReference type="PANTHER" id="PTHR30121:SF6">
    <property type="entry name" value="SLR6007 PROTEIN"/>
    <property type="match status" value="1"/>
</dbReference>
<sequence length="561" mass="63837">MNRVIGKVAATEKQPTTIDEFYFWTSRDLILNPFDVVRVDNVNSSTTFGVIEEISHITDSPSYLTSFISNDFGDISASPNTQRIGMNYVKAKVVGNTKNIYIPVNDGENVGFATKEEIQQALGLDNVKNPLVCGYLEMYKNLDDDIKVKLPVHLNSKFLIGPEGAHLNISGISGLASKTSYAMFLLKSIQHEYLKAQIANDKKDDVAFVLLNVKGKDLLAIDEPNEELKDSDKAIYNDLGLDSEPFRNVKYYYPFSDDYTQNTYASKAMVEDQINQEKAYRFKYVYDDDGDEADRKNLDMLFANIDDPNQTMESIVNYVISGQGNFSNIRDWDSFQDEVAEHCKSGRGQGGEITVQSWRKFKRIISKTLSNPIFAPRVVPEKRETRIQDAIKTIRKNEVCVFDIAKLNETLQGFVFGDVMRAVYDLQLGQFEDVDEKDIPSKIVIFIDELNKYASSDVPKSSPILRQIIDISERGRSLGIILFSAEQFKSSIHERVKGNCSTHAYGRTNAIEISKNDYRFVPSVYKNMMTRLEQGEYIVQNPIFRSLLNIKFPKPLYKQFK</sequence>